<dbReference type="InterPro" id="IPR025072">
    <property type="entry name" value="Fur_reg_FbpA"/>
</dbReference>
<reference evidence="1 2" key="1">
    <citation type="submission" date="2020-08" db="EMBL/GenBank/DDBJ databases">
        <title>A Genomic Blueprint of the Chicken Gut Microbiome.</title>
        <authorList>
            <person name="Gilroy R."/>
            <person name="Ravi A."/>
            <person name="Getino M."/>
            <person name="Pursley I."/>
            <person name="Horton D.L."/>
            <person name="Alikhan N.-F."/>
            <person name="Baker D."/>
            <person name="Gharbi K."/>
            <person name="Hall N."/>
            <person name="Watson M."/>
            <person name="Adriaenssens E.M."/>
            <person name="Foster-Nyarko E."/>
            <person name="Jarju S."/>
            <person name="Secka A."/>
            <person name="Antonio M."/>
            <person name="Oren A."/>
            <person name="Chaudhuri R."/>
            <person name="La Ragione R.M."/>
            <person name="Hildebrand F."/>
            <person name="Pallen M.J."/>
        </authorList>
    </citation>
    <scope>NUCLEOTIDE SEQUENCE [LARGE SCALE GENOMIC DNA]</scope>
    <source>
        <strain evidence="1 2">Sa2CUA10</strain>
    </source>
</reference>
<keyword evidence="2" id="KW-1185">Reference proteome</keyword>
<evidence type="ECO:0000313" key="2">
    <source>
        <dbReference type="Proteomes" id="UP000603641"/>
    </source>
</evidence>
<sequence length="56" mass="6427">MNVSADHQKRENLIADLLLHNIYKTADGRHLYELSLQDLEQQLKNLLSPPAEEKAT</sequence>
<accession>A0ABR8SIS0</accession>
<proteinExistence type="predicted"/>
<organism evidence="1 2">
    <name type="scientific">Fictibacillus norfolkensis</name>
    <dbReference type="NCBI Taxonomy" id="2762233"/>
    <lineage>
        <taxon>Bacteria</taxon>
        <taxon>Bacillati</taxon>
        <taxon>Bacillota</taxon>
        <taxon>Bacilli</taxon>
        <taxon>Bacillales</taxon>
        <taxon>Fictibacillaceae</taxon>
        <taxon>Fictibacillus</taxon>
    </lineage>
</organism>
<dbReference type="Proteomes" id="UP000603641">
    <property type="component" value="Unassembled WGS sequence"/>
</dbReference>
<gene>
    <name evidence="1" type="primary">fbpA</name>
    <name evidence="1" type="ORF">H9648_04875</name>
</gene>
<protein>
    <submittedName>
        <fullName evidence="1">Fur-regulated basic protein FbpA</fullName>
    </submittedName>
</protein>
<name>A0ABR8SIS0_9BACL</name>
<dbReference type="EMBL" id="JACSQM010000002">
    <property type="protein sequence ID" value="MBD7963383.1"/>
    <property type="molecule type" value="Genomic_DNA"/>
</dbReference>
<evidence type="ECO:0000313" key="1">
    <source>
        <dbReference type="EMBL" id="MBD7963383.1"/>
    </source>
</evidence>
<dbReference type="Pfam" id="PF13076">
    <property type="entry name" value="Fur_reg_FbpA"/>
    <property type="match status" value="1"/>
</dbReference>
<comment type="caution">
    <text evidence="1">The sequence shown here is derived from an EMBL/GenBank/DDBJ whole genome shotgun (WGS) entry which is preliminary data.</text>
</comment>